<dbReference type="Proteomes" id="UP000298714">
    <property type="component" value="Chromosome"/>
</dbReference>
<name>A0A4D7C3D5_9SPHN</name>
<evidence type="ECO:0000313" key="2">
    <source>
        <dbReference type="EMBL" id="QCI80254.1"/>
    </source>
</evidence>
<accession>A0A4D7C3D5</accession>
<feature type="region of interest" description="Disordered" evidence="1">
    <location>
        <begin position="159"/>
        <end position="181"/>
    </location>
</feature>
<keyword evidence="3" id="KW-1185">Reference proteome</keyword>
<dbReference type="AlphaFoldDB" id="A0A4D7C3D5"/>
<dbReference type="RefSeq" id="WP_222873121.1">
    <property type="nucleotide sequence ID" value="NZ_CP039704.1"/>
</dbReference>
<gene>
    <name evidence="2" type="ORF">E6W36_14305</name>
</gene>
<organism evidence="2 3">
    <name type="scientific">Hankyongella ginsenosidimutans</name>
    <dbReference type="NCBI Taxonomy" id="1763828"/>
    <lineage>
        <taxon>Bacteria</taxon>
        <taxon>Pseudomonadati</taxon>
        <taxon>Pseudomonadota</taxon>
        <taxon>Alphaproteobacteria</taxon>
        <taxon>Sphingomonadales</taxon>
        <taxon>Sphingomonadaceae</taxon>
        <taxon>Hankyongella</taxon>
    </lineage>
</organism>
<protein>
    <submittedName>
        <fullName evidence="2">Uncharacterized protein</fullName>
    </submittedName>
</protein>
<dbReference type="EMBL" id="CP039704">
    <property type="protein sequence ID" value="QCI80254.1"/>
    <property type="molecule type" value="Genomic_DNA"/>
</dbReference>
<dbReference type="KEGG" id="hgn:E6W36_14305"/>
<sequence length="181" mass="20349">MGTYDARLTATVRAAELQQQAHYENWAEQVRMAAAQNNQQYQAMAQAVVQHYSATYDRARMYAEATTQLQQAYVQHRVSIARSAQSSDTGLTNFARSLGRIISLFDPELGQGPLDYADSLTEELQGELDDAVRSGVLVEVQGWDTNIPSPEMVRRELDRYRPVQIPPIPPLSDETPHQRGQ</sequence>
<evidence type="ECO:0000313" key="3">
    <source>
        <dbReference type="Proteomes" id="UP000298714"/>
    </source>
</evidence>
<proteinExistence type="predicted"/>
<evidence type="ECO:0000256" key="1">
    <source>
        <dbReference type="SAM" id="MobiDB-lite"/>
    </source>
</evidence>
<reference evidence="3" key="1">
    <citation type="submission" date="2019-04" db="EMBL/GenBank/DDBJ databases">
        <title>Complete genome sequence of Sphingomonas sp. W1-2-3.</title>
        <authorList>
            <person name="Im W.T."/>
        </authorList>
    </citation>
    <scope>NUCLEOTIDE SEQUENCE [LARGE SCALE GENOMIC DNA]</scope>
    <source>
        <strain evidence="3">W1-2-3</strain>
    </source>
</reference>